<feature type="transmembrane region" description="Helical" evidence="6">
    <location>
        <begin position="20"/>
        <end position="42"/>
    </location>
</feature>
<dbReference type="GO" id="GO:0005886">
    <property type="term" value="C:plasma membrane"/>
    <property type="evidence" value="ECO:0007669"/>
    <property type="project" value="UniProtKB-SubCell"/>
</dbReference>
<dbReference type="AlphaFoldDB" id="A0A8J7MW28"/>
<dbReference type="EMBL" id="JAESVP010000009">
    <property type="protein sequence ID" value="MBL4929633.1"/>
    <property type="molecule type" value="Genomic_DNA"/>
</dbReference>
<feature type="transmembrane region" description="Helical" evidence="6">
    <location>
        <begin position="135"/>
        <end position="158"/>
    </location>
</feature>
<gene>
    <name evidence="8" type="ORF">JI744_16125</name>
</gene>
<evidence type="ECO:0000256" key="3">
    <source>
        <dbReference type="ARBA" id="ARBA00022692"/>
    </source>
</evidence>
<comment type="caution">
    <text evidence="8">The sequence shown here is derived from an EMBL/GenBank/DDBJ whole genome shotgun (WGS) entry which is preliminary data.</text>
</comment>
<evidence type="ECO:0000256" key="5">
    <source>
        <dbReference type="ARBA" id="ARBA00023136"/>
    </source>
</evidence>
<dbReference type="PANTHER" id="PTHR42709">
    <property type="entry name" value="ALKALINE PHOSPHATASE LIKE PROTEIN"/>
    <property type="match status" value="1"/>
</dbReference>
<evidence type="ECO:0000256" key="4">
    <source>
        <dbReference type="ARBA" id="ARBA00022989"/>
    </source>
</evidence>
<sequence>MQDSMTTGAEVIHQIATHGLWVLAPLGVIEGPVVTIIAGWLATLGLLSALPAVICLVVADVVGDCLLYAAGRGFRLDRLPLIGPRLRVPRERMVPLVRAIRQNDVRLLVLGKLTHAAGFAVLIAAGVARVGLGRFILLNTLASIPKTLVLFVVGYLFGRAHEQVAAWLSYGSATLLAVLVFAVGLWLAHRRRVAILQAQSRDG</sequence>
<organism evidence="8 9">
    <name type="scientific">Fuscibacter oryzae</name>
    <dbReference type="NCBI Taxonomy" id="2803939"/>
    <lineage>
        <taxon>Bacteria</taxon>
        <taxon>Pseudomonadati</taxon>
        <taxon>Pseudomonadota</taxon>
        <taxon>Alphaproteobacteria</taxon>
        <taxon>Rhodobacterales</taxon>
        <taxon>Paracoccaceae</taxon>
        <taxon>Fuscibacter</taxon>
    </lineage>
</organism>
<keyword evidence="3 6" id="KW-0812">Transmembrane</keyword>
<evidence type="ECO:0000313" key="9">
    <source>
        <dbReference type="Proteomes" id="UP000619033"/>
    </source>
</evidence>
<dbReference type="Pfam" id="PF09335">
    <property type="entry name" value="VTT_dom"/>
    <property type="match status" value="1"/>
</dbReference>
<protein>
    <submittedName>
        <fullName evidence="8">VTT domain-containing protein</fullName>
    </submittedName>
</protein>
<evidence type="ECO:0000259" key="7">
    <source>
        <dbReference type="Pfam" id="PF09335"/>
    </source>
</evidence>
<keyword evidence="4 6" id="KW-1133">Transmembrane helix</keyword>
<keyword evidence="5 6" id="KW-0472">Membrane</keyword>
<feature type="domain" description="VTT" evidence="7">
    <location>
        <begin position="37"/>
        <end position="155"/>
    </location>
</feature>
<feature type="transmembrane region" description="Helical" evidence="6">
    <location>
        <begin position="107"/>
        <end position="128"/>
    </location>
</feature>
<feature type="transmembrane region" description="Helical" evidence="6">
    <location>
        <begin position="49"/>
        <end position="70"/>
    </location>
</feature>
<evidence type="ECO:0000256" key="1">
    <source>
        <dbReference type="ARBA" id="ARBA00004651"/>
    </source>
</evidence>
<proteinExistence type="predicted"/>
<name>A0A8J7MW28_9RHOB</name>
<dbReference type="Proteomes" id="UP000619033">
    <property type="component" value="Unassembled WGS sequence"/>
</dbReference>
<dbReference type="InterPro" id="IPR051311">
    <property type="entry name" value="DedA_domain"/>
</dbReference>
<dbReference type="InterPro" id="IPR032816">
    <property type="entry name" value="VTT_dom"/>
</dbReference>
<evidence type="ECO:0000256" key="2">
    <source>
        <dbReference type="ARBA" id="ARBA00022475"/>
    </source>
</evidence>
<evidence type="ECO:0000313" key="8">
    <source>
        <dbReference type="EMBL" id="MBL4929633.1"/>
    </source>
</evidence>
<dbReference type="RefSeq" id="WP_202662172.1">
    <property type="nucleotide sequence ID" value="NZ_JAESVP010000009.1"/>
</dbReference>
<reference evidence="8" key="1">
    <citation type="submission" date="2021-01" db="EMBL/GenBank/DDBJ databases">
        <title>Genome seq and assembly of Tabrizicola sp. KVB23.</title>
        <authorList>
            <person name="Chhetri G."/>
        </authorList>
    </citation>
    <scope>NUCLEOTIDE SEQUENCE</scope>
    <source>
        <strain evidence="8">KVB23</strain>
    </source>
</reference>
<keyword evidence="9" id="KW-1185">Reference proteome</keyword>
<keyword evidence="2" id="KW-1003">Cell membrane</keyword>
<evidence type="ECO:0000256" key="6">
    <source>
        <dbReference type="SAM" id="Phobius"/>
    </source>
</evidence>
<accession>A0A8J7MW28</accession>
<comment type="subcellular location">
    <subcellularLocation>
        <location evidence="1">Cell membrane</location>
        <topology evidence="1">Multi-pass membrane protein</topology>
    </subcellularLocation>
</comment>
<feature type="transmembrane region" description="Helical" evidence="6">
    <location>
        <begin position="164"/>
        <end position="188"/>
    </location>
</feature>
<dbReference type="PANTHER" id="PTHR42709:SF6">
    <property type="entry name" value="UNDECAPRENYL PHOSPHATE TRANSPORTER A"/>
    <property type="match status" value="1"/>
</dbReference>